<evidence type="ECO:0000256" key="2">
    <source>
        <dbReference type="ARBA" id="ARBA00024195"/>
    </source>
</evidence>
<protein>
    <recommendedName>
        <fullName evidence="5">Peptidase S1 domain-containing protein</fullName>
    </recommendedName>
</protein>
<dbReference type="SMART" id="SM00020">
    <property type="entry name" value="Tryp_SPc"/>
    <property type="match status" value="2"/>
</dbReference>
<reference evidence="6" key="1">
    <citation type="submission" date="2020-05" db="UniProtKB">
        <authorList>
            <consortium name="EnsemblMetazoa"/>
        </authorList>
    </citation>
    <scope>IDENTIFICATION</scope>
    <source>
        <strain evidence="6">SANGQUA</strain>
    </source>
</reference>
<dbReference type="InterPro" id="IPR001314">
    <property type="entry name" value="Peptidase_S1A"/>
</dbReference>
<dbReference type="PANTHER" id="PTHR24260:SF147">
    <property type="entry name" value="EG:BACR7A4.3 PROTEIN-RELATED"/>
    <property type="match status" value="1"/>
</dbReference>
<evidence type="ECO:0000256" key="1">
    <source>
        <dbReference type="ARBA" id="ARBA00023157"/>
    </source>
</evidence>
<dbReference type="PROSITE" id="PS00134">
    <property type="entry name" value="TRYPSIN_HIS"/>
    <property type="match status" value="2"/>
</dbReference>
<proteinExistence type="inferred from homology"/>
<dbReference type="InterPro" id="IPR001254">
    <property type="entry name" value="Trypsin_dom"/>
</dbReference>
<keyword evidence="4" id="KW-0175">Coiled coil</keyword>
<accession>A0A182WUS7</accession>
<dbReference type="PRINTS" id="PR00722">
    <property type="entry name" value="CHYMOTRYPSIN"/>
</dbReference>
<feature type="domain" description="Peptidase S1" evidence="5">
    <location>
        <begin position="883"/>
        <end position="1130"/>
    </location>
</feature>
<dbReference type="FunFam" id="2.40.10.10:FF:000068">
    <property type="entry name" value="transmembrane protease serine 2"/>
    <property type="match status" value="1"/>
</dbReference>
<feature type="domain" description="Peptidase S1" evidence="5">
    <location>
        <begin position="1178"/>
        <end position="1409"/>
    </location>
</feature>
<dbReference type="Gene3D" id="2.40.10.10">
    <property type="entry name" value="Trypsin-like serine proteases"/>
    <property type="match status" value="6"/>
</dbReference>
<dbReference type="SUPFAM" id="SSF50494">
    <property type="entry name" value="Trypsin-like serine proteases"/>
    <property type="match status" value="6"/>
</dbReference>
<dbReference type="EnsemblMetazoa" id="AQUA001283-RA">
    <property type="protein sequence ID" value="AQUA001283-PA"/>
    <property type="gene ID" value="AQUA001283"/>
</dbReference>
<dbReference type="CDD" id="cd00190">
    <property type="entry name" value="Tryp_SPc"/>
    <property type="match status" value="2"/>
</dbReference>
<dbReference type="GO" id="GO:0006508">
    <property type="term" value="P:proteolysis"/>
    <property type="evidence" value="ECO:0007669"/>
    <property type="project" value="UniProtKB-KW"/>
</dbReference>
<name>A0A182WUS7_ANOQN</name>
<keyword evidence="3" id="KW-0720">Serine protease</keyword>
<dbReference type="Pfam" id="PF00089">
    <property type="entry name" value="Trypsin"/>
    <property type="match status" value="6"/>
</dbReference>
<evidence type="ECO:0000313" key="6">
    <source>
        <dbReference type="EnsemblMetazoa" id="AQUA001283-PA"/>
    </source>
</evidence>
<keyword evidence="1" id="KW-1015">Disulfide bond</keyword>
<dbReference type="VEuPathDB" id="VectorBase:AQUA001283"/>
<dbReference type="PROSITE" id="PS00135">
    <property type="entry name" value="TRYPSIN_SER"/>
    <property type="match status" value="2"/>
</dbReference>
<evidence type="ECO:0000313" key="7">
    <source>
        <dbReference type="Proteomes" id="UP000076407"/>
    </source>
</evidence>
<organism evidence="6 7">
    <name type="scientific">Anopheles quadriannulatus</name>
    <name type="common">Mosquito</name>
    <dbReference type="NCBI Taxonomy" id="34691"/>
    <lineage>
        <taxon>Eukaryota</taxon>
        <taxon>Metazoa</taxon>
        <taxon>Ecdysozoa</taxon>
        <taxon>Arthropoda</taxon>
        <taxon>Hexapoda</taxon>
        <taxon>Insecta</taxon>
        <taxon>Pterygota</taxon>
        <taxon>Neoptera</taxon>
        <taxon>Endopterygota</taxon>
        <taxon>Diptera</taxon>
        <taxon>Nematocera</taxon>
        <taxon>Culicoidea</taxon>
        <taxon>Culicidae</taxon>
        <taxon>Anophelinae</taxon>
        <taxon>Anopheles</taxon>
    </lineage>
</organism>
<dbReference type="PROSITE" id="PS50240">
    <property type="entry name" value="TRYPSIN_DOM"/>
    <property type="match status" value="5"/>
</dbReference>
<dbReference type="InterPro" id="IPR009003">
    <property type="entry name" value="Peptidase_S1_PA"/>
</dbReference>
<keyword evidence="3" id="KW-0378">Hydrolase</keyword>
<evidence type="ECO:0000259" key="5">
    <source>
        <dbReference type="PROSITE" id="PS50240"/>
    </source>
</evidence>
<dbReference type="PANTHER" id="PTHR24260">
    <property type="match status" value="1"/>
</dbReference>
<dbReference type="STRING" id="34691.A0A182WUS7"/>
<comment type="similarity">
    <text evidence="2">Belongs to the peptidase S1 family. CLIP subfamily.</text>
</comment>
<keyword evidence="3" id="KW-0645">Protease</keyword>
<feature type="domain" description="Peptidase S1" evidence="5">
    <location>
        <begin position="6"/>
        <end position="251"/>
    </location>
</feature>
<dbReference type="InterPro" id="IPR033116">
    <property type="entry name" value="TRYPSIN_SER"/>
</dbReference>
<feature type="domain" description="Peptidase S1" evidence="5">
    <location>
        <begin position="1472"/>
        <end position="1738"/>
    </location>
</feature>
<feature type="domain" description="Peptidase S1" evidence="5">
    <location>
        <begin position="305"/>
        <end position="547"/>
    </location>
</feature>
<dbReference type="InterPro" id="IPR043504">
    <property type="entry name" value="Peptidase_S1_PA_chymotrypsin"/>
</dbReference>
<dbReference type="InterPro" id="IPR018114">
    <property type="entry name" value="TRYPSIN_HIS"/>
</dbReference>
<evidence type="ECO:0000256" key="4">
    <source>
        <dbReference type="SAM" id="Coils"/>
    </source>
</evidence>
<evidence type="ECO:0000256" key="3">
    <source>
        <dbReference type="RuleBase" id="RU363034"/>
    </source>
</evidence>
<dbReference type="Proteomes" id="UP000076407">
    <property type="component" value="Unassembled WGS sequence"/>
</dbReference>
<dbReference type="GO" id="GO:0004252">
    <property type="term" value="F:serine-type endopeptidase activity"/>
    <property type="evidence" value="ECO:0007669"/>
    <property type="project" value="InterPro"/>
</dbReference>
<feature type="coiled-coil region" evidence="4">
    <location>
        <begin position="620"/>
        <end position="647"/>
    </location>
</feature>
<keyword evidence="7" id="KW-1185">Reference proteome</keyword>
<sequence>HGNTGIVGPAFAKPAFLTEFAHIGAIGWTQPDGKIIWGCGGSLIWNNFIITAAHCTANDELNVVRFGDLNIYSDEDDRYAQQLTIVSIIRYPKYSFSARYYDIALMKLEHNVTVHETVAPACLWLDEEVRFKELESAGWGQTGFGESPTPILLKITLKPMSNDNCTEHYTSTTVRGLQRGLDQHHICAGDAKMDTCLGDSGGPLHIRLQHNYKVTPFLVGLTSFGRPCGQSHPGVYTRIAPFRSWIVETLQNNGLTGLKNSDFDPADCALRHVVIRQLAISNVVTNQSGVFESFDIQREYISRDYLGEKVQIKWPDTVTPQKNNCMGSIIDHNIVVTLGDCTSHAGLQPSHVLHAERTDIWVRDTPVLDVKLYNVIEIHLHPNYINGSYYNNIAILKIDRSFNTLPACIWNAPNLPDPLIEVATVGRVDLIIYQYKGNTIYDPSYASLTPRVYAYDNTNCLLADQYKKNLVQGLAHQHLCFGNDPFLVPEVCNLTSGGPLQRSVFRLQRHYKHVYGISLFGRDCGYGEPAVAIRLHAHMNWLESVLLPAKLSSQNSHALDAVQFINSDLELFDRCDFYDESVGLCVPTQRCRRVRQRLEQNEAMIFCGNGTIICCLPKDVLDDEQLLNDEDQQLEDCENRFESFRRRNFLSSAELPQPKPHIAEVVWMNEETGVQYTLCLGYLITTGTVITSAACTEIVNRKPNMLLFGSIRSQYEDFPIRAPIATIIRHPQYDSATGANNLALIKLSDPIKPTAAIFPVQSQLRQSSVHPVYDSDCKRYVKTSLHGGEFCMHSTTSQSTNTAGLIVWRGKGTKNAPVEYLIGVYSRGGNYEADEPLINSRTCKLYPIRPRLPEDEMDMMLAYDRISLNDCHTRNWKDGFEGLVAPAYGNPALLREFAHIAAIGWTGTDGKVNWGCGGSLIWENFILTAAHCAANDEDVAPDVARMGDLNIYSDEDDEFPQQLRIVKVIRHQQHRFSAKYYDVALMQLEKNITVHETVAPACLWLDDEVRFPKLYAAGWGRTGFGEDKTNILLKVDLTPMNNTQCSKFYTSSERGLRNGLHAHHLCAGDEKMDTCPGDSGGPLHVKLLHNAKMTPFLVGVTSFGKPCGQANPGVYARVSSFVEWIIETLQKEGELATVHKFQPWTCALRYVHVREYEDDVVVSRSNNFETYDSDKAHLVGGDSLQRVDIFWENSIVPSRHNCSGVLIERDAIATLADCASHMGVRLSNGNFINVSETIVHPKYNPATGPYYNNIAILKLPFPVSIIPACVWYNDIIPDPQFEVIGKGRADLVGYNRDERVTTLNPTIIGISPRATLHSNNECRLAEQYRTLLKNGLQHEHICFQNKPFLVPATCDQHLGGPIEREMWRYSKYFNYAYGMNLFGRDCGFGEPAVAVRFNAHRPWIESVLLPEIANNRKSSTAGSKDEVIFIDPDLRLNDRCSYSGGVQGVCVAHDRCPSIRQRMSNGDSIIICSGGSVVCCPRTDVTSNPSEIEKEFNECGQRYAQLRKQRQQQWEGFQPLRLRLPHFAEVGWEEGSEIRFQCIAYLISTRAVVTSASCLVSKEFEPTVVRLGNIRSGPQTTNIAIIPISTVEIHPEFNQTTFENNIALLKLTLPVQPTVYMFPGCLWQNKTHSPVESAIFRGGNGFDPIHPMYVRDCNVRFARTFSDPRITCMVPGVYGTGEHCYPTGSPIIFRQNEDTNLFTEYLVNIYSHGRCNSTSLRIVHRIAMYIDWFKEVLK</sequence>
<dbReference type="InterPro" id="IPR051333">
    <property type="entry name" value="CLIP_Serine_Protease"/>
</dbReference>